<feature type="compositionally biased region" description="Basic and acidic residues" evidence="1">
    <location>
        <begin position="49"/>
        <end position="62"/>
    </location>
</feature>
<keyword evidence="3" id="KW-1185">Reference proteome</keyword>
<evidence type="ECO:0000256" key="1">
    <source>
        <dbReference type="SAM" id="MobiDB-lite"/>
    </source>
</evidence>
<organism evidence="2 3">
    <name type="scientific">Saccharata proteae CBS 121410</name>
    <dbReference type="NCBI Taxonomy" id="1314787"/>
    <lineage>
        <taxon>Eukaryota</taxon>
        <taxon>Fungi</taxon>
        <taxon>Dikarya</taxon>
        <taxon>Ascomycota</taxon>
        <taxon>Pezizomycotina</taxon>
        <taxon>Dothideomycetes</taxon>
        <taxon>Dothideomycetes incertae sedis</taxon>
        <taxon>Botryosphaeriales</taxon>
        <taxon>Saccharataceae</taxon>
        <taxon>Saccharata</taxon>
    </lineage>
</organism>
<name>A0A9P4I0N9_9PEZI</name>
<feature type="region of interest" description="Disordered" evidence="1">
    <location>
        <begin position="251"/>
        <end position="271"/>
    </location>
</feature>
<dbReference type="AlphaFoldDB" id="A0A9P4I0N9"/>
<dbReference type="EMBL" id="ML978711">
    <property type="protein sequence ID" value="KAF2091353.1"/>
    <property type="molecule type" value="Genomic_DNA"/>
</dbReference>
<comment type="caution">
    <text evidence="2">The sequence shown here is derived from an EMBL/GenBank/DDBJ whole genome shotgun (WGS) entry which is preliminary data.</text>
</comment>
<protein>
    <submittedName>
        <fullName evidence="2">Uncharacterized protein</fullName>
    </submittedName>
</protein>
<sequence length="271" mass="30011">MTEMTDLSLSSLPLDSDTESVAAAPSDQRDKRFRPGKDTTGRVHSPLSIKDDESIETSHDNEFSDADGSSYSDVSKDLDPAPKSGTLPADLLRHDLQSRLSQYSTDIAAGLNGVSHSRLLAFKTAIETCHDVELFIALAKVEMERRKWLDYATLKEISSKGGICLELMDLFDNDMLHELKLPESLPINNSQGLGLLIKLRKLIGSAEVFMELLQKSRPILPDGATEPVTPSILIEISVRYDYNEQLKLLETPPKGEEDDVKARSLGWESPE</sequence>
<feature type="compositionally biased region" description="Basic and acidic residues" evidence="1">
    <location>
        <begin position="27"/>
        <end position="41"/>
    </location>
</feature>
<gene>
    <name evidence="2" type="ORF">K490DRAFT_60792</name>
</gene>
<proteinExistence type="predicted"/>
<reference evidence="2" key="1">
    <citation type="journal article" date="2020" name="Stud. Mycol.">
        <title>101 Dothideomycetes genomes: a test case for predicting lifestyles and emergence of pathogens.</title>
        <authorList>
            <person name="Haridas S."/>
            <person name="Albert R."/>
            <person name="Binder M."/>
            <person name="Bloem J."/>
            <person name="Labutti K."/>
            <person name="Salamov A."/>
            <person name="Andreopoulos B."/>
            <person name="Baker S."/>
            <person name="Barry K."/>
            <person name="Bills G."/>
            <person name="Bluhm B."/>
            <person name="Cannon C."/>
            <person name="Castanera R."/>
            <person name="Culley D."/>
            <person name="Daum C."/>
            <person name="Ezra D."/>
            <person name="Gonzalez J."/>
            <person name="Henrissat B."/>
            <person name="Kuo A."/>
            <person name="Liang C."/>
            <person name="Lipzen A."/>
            <person name="Lutzoni F."/>
            <person name="Magnuson J."/>
            <person name="Mondo S."/>
            <person name="Nolan M."/>
            <person name="Ohm R."/>
            <person name="Pangilinan J."/>
            <person name="Park H.-J."/>
            <person name="Ramirez L."/>
            <person name="Alfaro M."/>
            <person name="Sun H."/>
            <person name="Tritt A."/>
            <person name="Yoshinaga Y."/>
            <person name="Zwiers L.-H."/>
            <person name="Turgeon B."/>
            <person name="Goodwin S."/>
            <person name="Spatafora J."/>
            <person name="Crous P."/>
            <person name="Grigoriev I."/>
        </authorList>
    </citation>
    <scope>NUCLEOTIDE SEQUENCE</scope>
    <source>
        <strain evidence="2">CBS 121410</strain>
    </source>
</reference>
<evidence type="ECO:0000313" key="2">
    <source>
        <dbReference type="EMBL" id="KAF2091353.1"/>
    </source>
</evidence>
<dbReference type="Proteomes" id="UP000799776">
    <property type="component" value="Unassembled WGS sequence"/>
</dbReference>
<accession>A0A9P4I0N9</accession>
<evidence type="ECO:0000313" key="3">
    <source>
        <dbReference type="Proteomes" id="UP000799776"/>
    </source>
</evidence>
<feature type="region of interest" description="Disordered" evidence="1">
    <location>
        <begin position="1"/>
        <end position="88"/>
    </location>
</feature>
<feature type="compositionally biased region" description="Low complexity" evidence="1">
    <location>
        <begin position="1"/>
        <end position="15"/>
    </location>
</feature>